<dbReference type="OrthoDB" id="6105938at2759"/>
<feature type="compositionally biased region" description="Polar residues" evidence="5">
    <location>
        <begin position="264"/>
        <end position="277"/>
    </location>
</feature>
<dbReference type="GeneID" id="20240223"/>
<feature type="compositionally biased region" description="Basic and acidic residues" evidence="5">
    <location>
        <begin position="49"/>
        <end position="67"/>
    </location>
</feature>
<keyword evidence="2" id="KW-0862">Zinc</keyword>
<dbReference type="GO" id="GO:0008270">
    <property type="term" value="F:zinc ion binding"/>
    <property type="evidence" value="ECO:0007669"/>
    <property type="project" value="UniProtKB-KW"/>
</dbReference>
<dbReference type="AlphaFoldDB" id="V3ZZ78"/>
<dbReference type="Gene3D" id="1.10.287.1490">
    <property type="match status" value="1"/>
</dbReference>
<sequence>MSKESRKKSHASSVSEKVKEIKQRQDNWMKQRANYRDEEVSVKKSNGTYKKENFPKDSSDRQIESSPDVKNKFKNWLEKREKVKNRNNDTLNGFDVEVKAENFDRIVVNSHLRSECESDFQLLQERLLSTKDFDAKADSIVNKVRRDLNLSSKSVEPIDRSQSCIENHVSKYQDKNSYLPSHLCPVCTVSMVSSKNSPMLLIPCGHTVCQHCSDQSQMCAVCDCDVTNVTCNIMLQQIIQEYGVPKKQDALHQTRHQSAKTIGEYSSNKYQNKSQPKKVSQYKKYQEQLESFETRIEILQNEHMSVSEEIKDMDTQIGVEHRQLRNIERQRTQIEDEISQLQDKLQTLGQHEEEYHEKCANLEHVKDELKTKMLMLDDTIASLKQEVEKVSLYSYIYFTLESIHIQMPNCVYGFWLHLSSEL</sequence>
<dbReference type="PROSITE" id="PS50089">
    <property type="entry name" value="ZF_RING_2"/>
    <property type="match status" value="1"/>
</dbReference>
<organism evidence="7 8">
    <name type="scientific">Lottia gigantea</name>
    <name type="common">Giant owl limpet</name>
    <dbReference type="NCBI Taxonomy" id="225164"/>
    <lineage>
        <taxon>Eukaryota</taxon>
        <taxon>Metazoa</taxon>
        <taxon>Spiralia</taxon>
        <taxon>Lophotrochozoa</taxon>
        <taxon>Mollusca</taxon>
        <taxon>Gastropoda</taxon>
        <taxon>Patellogastropoda</taxon>
        <taxon>Lottioidea</taxon>
        <taxon>Lottiidae</taxon>
        <taxon>Lottia</taxon>
    </lineage>
</organism>
<evidence type="ECO:0000256" key="2">
    <source>
        <dbReference type="ARBA" id="ARBA00022833"/>
    </source>
</evidence>
<reference evidence="7 8" key="1">
    <citation type="journal article" date="2013" name="Nature">
        <title>Insights into bilaterian evolution from three spiralian genomes.</title>
        <authorList>
            <person name="Simakov O."/>
            <person name="Marletaz F."/>
            <person name="Cho S.J."/>
            <person name="Edsinger-Gonzales E."/>
            <person name="Havlak P."/>
            <person name="Hellsten U."/>
            <person name="Kuo D.H."/>
            <person name="Larsson T."/>
            <person name="Lv J."/>
            <person name="Arendt D."/>
            <person name="Savage R."/>
            <person name="Osoegawa K."/>
            <person name="de Jong P."/>
            <person name="Grimwood J."/>
            <person name="Chapman J.A."/>
            <person name="Shapiro H."/>
            <person name="Aerts A."/>
            <person name="Otillar R.P."/>
            <person name="Terry A.Y."/>
            <person name="Boore J.L."/>
            <person name="Grigoriev I.V."/>
            <person name="Lindberg D.R."/>
            <person name="Seaver E.C."/>
            <person name="Weisblat D.A."/>
            <person name="Putnam N.H."/>
            <person name="Rokhsar D.S."/>
        </authorList>
    </citation>
    <scope>NUCLEOTIDE SEQUENCE [LARGE SCALE GENOMIC DNA]</scope>
</reference>
<name>V3ZZ78_LOTGI</name>
<dbReference type="Gene3D" id="3.30.40.10">
    <property type="entry name" value="Zinc/RING finger domain, C3HC4 (zinc finger)"/>
    <property type="match status" value="1"/>
</dbReference>
<feature type="compositionally biased region" description="Basic residues" evidence="5">
    <location>
        <begin position="1"/>
        <end position="10"/>
    </location>
</feature>
<dbReference type="InterPro" id="IPR013083">
    <property type="entry name" value="Znf_RING/FYVE/PHD"/>
</dbReference>
<dbReference type="SUPFAM" id="SSF57850">
    <property type="entry name" value="RING/U-box"/>
    <property type="match status" value="1"/>
</dbReference>
<feature type="region of interest" description="Disordered" evidence="5">
    <location>
        <begin position="250"/>
        <end position="277"/>
    </location>
</feature>
<dbReference type="EMBL" id="KB202793">
    <property type="protein sequence ID" value="ESO87945.1"/>
    <property type="molecule type" value="Genomic_DNA"/>
</dbReference>
<dbReference type="KEGG" id="lgi:LOTGIDRAFT_165965"/>
<dbReference type="SMART" id="SM00184">
    <property type="entry name" value="RING"/>
    <property type="match status" value="1"/>
</dbReference>
<proteinExistence type="predicted"/>
<feature type="domain" description="RING-type" evidence="6">
    <location>
        <begin position="184"/>
        <end position="223"/>
    </location>
</feature>
<evidence type="ECO:0000256" key="1">
    <source>
        <dbReference type="ARBA" id="ARBA00022771"/>
    </source>
</evidence>
<dbReference type="CTD" id="20240223"/>
<gene>
    <name evidence="7" type="ORF">LOTGIDRAFT_165965</name>
</gene>
<keyword evidence="4" id="KW-0175">Coiled coil</keyword>
<feature type="coiled-coil region" evidence="4">
    <location>
        <begin position="282"/>
        <end position="386"/>
    </location>
</feature>
<evidence type="ECO:0000256" key="4">
    <source>
        <dbReference type="SAM" id="Coils"/>
    </source>
</evidence>
<evidence type="ECO:0000313" key="7">
    <source>
        <dbReference type="EMBL" id="ESO87945.1"/>
    </source>
</evidence>
<dbReference type="Proteomes" id="UP000030746">
    <property type="component" value="Unassembled WGS sequence"/>
</dbReference>
<keyword evidence="8" id="KW-1185">Reference proteome</keyword>
<dbReference type="InterPro" id="IPR001841">
    <property type="entry name" value="Znf_RING"/>
</dbReference>
<evidence type="ECO:0000256" key="3">
    <source>
        <dbReference type="PROSITE-ProRule" id="PRU00175"/>
    </source>
</evidence>
<dbReference type="STRING" id="225164.V3ZZ78"/>
<evidence type="ECO:0000259" key="6">
    <source>
        <dbReference type="PROSITE" id="PS50089"/>
    </source>
</evidence>
<dbReference type="OMA" id="SSHHCPC"/>
<dbReference type="HOGENOM" id="CLU_693091_0_0_1"/>
<feature type="region of interest" description="Disordered" evidence="5">
    <location>
        <begin position="1"/>
        <end position="67"/>
    </location>
</feature>
<accession>V3ZZ78</accession>
<feature type="compositionally biased region" description="Basic and acidic residues" evidence="5">
    <location>
        <begin position="16"/>
        <end position="42"/>
    </location>
</feature>
<protein>
    <recommendedName>
        <fullName evidence="6">RING-type domain-containing protein</fullName>
    </recommendedName>
</protein>
<dbReference type="RefSeq" id="XP_009061265.1">
    <property type="nucleotide sequence ID" value="XM_009063017.1"/>
</dbReference>
<keyword evidence="1 3" id="KW-0863">Zinc-finger</keyword>
<evidence type="ECO:0000313" key="8">
    <source>
        <dbReference type="Proteomes" id="UP000030746"/>
    </source>
</evidence>
<keyword evidence="1 3" id="KW-0479">Metal-binding</keyword>
<evidence type="ECO:0000256" key="5">
    <source>
        <dbReference type="SAM" id="MobiDB-lite"/>
    </source>
</evidence>